<gene>
    <name evidence="8" type="primary">LOC108624515</name>
</gene>
<dbReference type="PANTHER" id="PTHR28069:SF2">
    <property type="entry name" value="GH20023P"/>
    <property type="match status" value="1"/>
</dbReference>
<name>A0AAJ7IY35_9HYME</name>
<feature type="region of interest" description="Disordered" evidence="5">
    <location>
        <begin position="1"/>
        <end position="28"/>
    </location>
</feature>
<evidence type="ECO:0000259" key="6">
    <source>
        <dbReference type="PROSITE" id="PS50865"/>
    </source>
</evidence>
<evidence type="ECO:0000313" key="8">
    <source>
        <dbReference type="RefSeq" id="XP_017879387.1"/>
    </source>
</evidence>
<feature type="compositionally biased region" description="Basic residues" evidence="5">
    <location>
        <begin position="1"/>
        <end position="11"/>
    </location>
</feature>
<evidence type="ECO:0000256" key="3">
    <source>
        <dbReference type="ARBA" id="ARBA00022833"/>
    </source>
</evidence>
<keyword evidence="3" id="KW-0862">Zinc</keyword>
<dbReference type="SUPFAM" id="SSF144232">
    <property type="entry name" value="HIT/MYND zinc finger-like"/>
    <property type="match status" value="1"/>
</dbReference>
<evidence type="ECO:0000256" key="4">
    <source>
        <dbReference type="PROSITE-ProRule" id="PRU00134"/>
    </source>
</evidence>
<feature type="domain" description="MYND-type" evidence="6">
    <location>
        <begin position="81"/>
        <end position="117"/>
    </location>
</feature>
<evidence type="ECO:0000256" key="1">
    <source>
        <dbReference type="ARBA" id="ARBA00022723"/>
    </source>
</evidence>
<dbReference type="KEGG" id="ccal:108624515"/>
<keyword evidence="2 4" id="KW-0863">Zinc-finger</keyword>
<reference evidence="8" key="1">
    <citation type="submission" date="2025-08" db="UniProtKB">
        <authorList>
            <consortium name="RefSeq"/>
        </authorList>
    </citation>
    <scope>IDENTIFICATION</scope>
    <source>
        <tissue evidence="8">Whole body</tissue>
    </source>
</reference>
<dbReference type="Proteomes" id="UP000694925">
    <property type="component" value="Unplaced"/>
</dbReference>
<dbReference type="PANTHER" id="PTHR28069">
    <property type="entry name" value="GH20023P"/>
    <property type="match status" value="1"/>
</dbReference>
<evidence type="ECO:0000256" key="2">
    <source>
        <dbReference type="ARBA" id="ARBA00022771"/>
    </source>
</evidence>
<dbReference type="Gene3D" id="6.10.140.2220">
    <property type="match status" value="1"/>
</dbReference>
<dbReference type="RefSeq" id="XP_017879387.1">
    <property type="nucleotide sequence ID" value="XM_018023898.2"/>
</dbReference>
<evidence type="ECO:0000313" key="7">
    <source>
        <dbReference type="Proteomes" id="UP000694925"/>
    </source>
</evidence>
<keyword evidence="1" id="KW-0479">Metal-binding</keyword>
<sequence>MGRKNRGKGRPSRRENSARNVEIEERRNKEDVIDEKKREVPIEVRSRLSYPLISTLSRSEDEEGEIQLNIKPRFVFVSSLCALCSEKSKLCCEKCEMVSYCSKRHQAQGLREHRGLCEALAEIHSSIVSTISSKLDPEQYRVFRLRLLAIFESRIGRSLELWEREIVLYPRVCRICRRFVEKLVCCPRCGMESFCENHGEEHENWCEQFQIFQRFLFLQRKHGRVEPWIPNVHRSMSVGTSYFDELMCEIYGDSSYYRQMDCYTYCLLSHLSTIPLTALYTMQISCDDWQTKIEYTIHVIGAEFQFEGINLYVWEKLFLHLSANLKTLRLIFIGPELHLPRDVPPKLLSTVNLCQRCKSDNRAIVVSFKPEKLYHDVIHDSTSIAEPDLICAFNPGLYRKTGFGGRDTWFETIREFCGKLKPVAITSYTADEMVWEMARIGSVAEIDVILQPRLNPYASIKPDRNFVSDDTNPLIYKNFHIAIVKGKTISSSPVNEQ</sequence>
<proteinExistence type="predicted"/>
<dbReference type="PROSITE" id="PS50865">
    <property type="entry name" value="ZF_MYND_2"/>
    <property type="match status" value="1"/>
</dbReference>
<organism evidence="7 8">
    <name type="scientific">Ceratina calcarata</name>
    <dbReference type="NCBI Taxonomy" id="156304"/>
    <lineage>
        <taxon>Eukaryota</taxon>
        <taxon>Metazoa</taxon>
        <taxon>Ecdysozoa</taxon>
        <taxon>Arthropoda</taxon>
        <taxon>Hexapoda</taxon>
        <taxon>Insecta</taxon>
        <taxon>Pterygota</taxon>
        <taxon>Neoptera</taxon>
        <taxon>Endopterygota</taxon>
        <taxon>Hymenoptera</taxon>
        <taxon>Apocrita</taxon>
        <taxon>Aculeata</taxon>
        <taxon>Apoidea</taxon>
        <taxon>Anthophila</taxon>
        <taxon>Apidae</taxon>
        <taxon>Ceratina</taxon>
        <taxon>Zadontomerus</taxon>
    </lineage>
</organism>
<dbReference type="InterPro" id="IPR046824">
    <property type="entry name" value="Mss51-like_C"/>
</dbReference>
<dbReference type="GO" id="GO:0008270">
    <property type="term" value="F:zinc ion binding"/>
    <property type="evidence" value="ECO:0007669"/>
    <property type="project" value="UniProtKB-KW"/>
</dbReference>
<dbReference type="Pfam" id="PF20179">
    <property type="entry name" value="MSS51_C"/>
    <property type="match status" value="1"/>
</dbReference>
<dbReference type="GeneID" id="108624515"/>
<dbReference type="InterPro" id="IPR002893">
    <property type="entry name" value="Znf_MYND"/>
</dbReference>
<accession>A0AAJ7IY35</accession>
<evidence type="ECO:0000256" key="5">
    <source>
        <dbReference type="SAM" id="MobiDB-lite"/>
    </source>
</evidence>
<protein>
    <submittedName>
        <fullName evidence="8">Uncharacterized protein LOC108624515</fullName>
    </submittedName>
</protein>
<dbReference type="AlphaFoldDB" id="A0AAJ7IY35"/>
<keyword evidence="7" id="KW-1185">Reference proteome</keyword>
<feature type="compositionally biased region" description="Basic and acidic residues" evidence="5">
    <location>
        <begin position="12"/>
        <end position="28"/>
    </location>
</feature>
<dbReference type="PROSITE" id="PS01360">
    <property type="entry name" value="ZF_MYND_1"/>
    <property type="match status" value="1"/>
</dbReference>